<protein>
    <submittedName>
        <fullName evidence="2">Uncharacterized protein</fullName>
    </submittedName>
</protein>
<keyword evidence="3" id="KW-1185">Reference proteome</keyword>
<dbReference type="Proteomes" id="UP000026961">
    <property type="component" value="Chromosome 5"/>
</dbReference>
<dbReference type="EnsemblPlants" id="OGLUM05G06820.1">
    <property type="protein sequence ID" value="OGLUM05G06820.1"/>
    <property type="gene ID" value="OGLUM05G06820"/>
</dbReference>
<feature type="region of interest" description="Disordered" evidence="1">
    <location>
        <begin position="34"/>
        <end position="62"/>
    </location>
</feature>
<evidence type="ECO:0000313" key="2">
    <source>
        <dbReference type="EnsemblPlants" id="OGLUM05G06820.1"/>
    </source>
</evidence>
<proteinExistence type="predicted"/>
<evidence type="ECO:0000256" key="1">
    <source>
        <dbReference type="SAM" id="MobiDB-lite"/>
    </source>
</evidence>
<organism evidence="2">
    <name type="scientific">Oryza glumipatula</name>
    <dbReference type="NCBI Taxonomy" id="40148"/>
    <lineage>
        <taxon>Eukaryota</taxon>
        <taxon>Viridiplantae</taxon>
        <taxon>Streptophyta</taxon>
        <taxon>Embryophyta</taxon>
        <taxon>Tracheophyta</taxon>
        <taxon>Spermatophyta</taxon>
        <taxon>Magnoliopsida</taxon>
        <taxon>Liliopsida</taxon>
        <taxon>Poales</taxon>
        <taxon>Poaceae</taxon>
        <taxon>BOP clade</taxon>
        <taxon>Oryzoideae</taxon>
        <taxon>Oryzeae</taxon>
        <taxon>Oryzinae</taxon>
        <taxon>Oryza</taxon>
    </lineage>
</organism>
<dbReference type="HOGENOM" id="CLU_2907778_0_0_1"/>
<reference evidence="2" key="2">
    <citation type="submission" date="2018-05" db="EMBL/GenBank/DDBJ databases">
        <title>OgluRS3 (Oryza glumaepatula Reference Sequence Version 3).</title>
        <authorList>
            <person name="Zhang J."/>
            <person name="Kudrna D."/>
            <person name="Lee S."/>
            <person name="Talag J."/>
            <person name="Welchert J."/>
            <person name="Wing R.A."/>
        </authorList>
    </citation>
    <scope>NUCLEOTIDE SEQUENCE [LARGE SCALE GENOMIC DNA]</scope>
</reference>
<dbReference type="Gramene" id="OGLUM05G06820.1">
    <property type="protein sequence ID" value="OGLUM05G06820.1"/>
    <property type="gene ID" value="OGLUM05G06820"/>
</dbReference>
<reference evidence="2" key="1">
    <citation type="submission" date="2015-04" db="UniProtKB">
        <authorList>
            <consortium name="EnsemblPlants"/>
        </authorList>
    </citation>
    <scope>IDENTIFICATION</scope>
</reference>
<name>A0A0D9ZVH0_9ORYZ</name>
<evidence type="ECO:0000313" key="3">
    <source>
        <dbReference type="Proteomes" id="UP000026961"/>
    </source>
</evidence>
<accession>A0A0D9ZVH0</accession>
<sequence>MMMMTCHSKLVSRPARVVVELIKRYWGWEGEEKPGSKVERAKNGAGERGDVAEITTRRTFEE</sequence>
<dbReference type="AlphaFoldDB" id="A0A0D9ZVH0"/>